<feature type="region of interest" description="Disordered" evidence="1">
    <location>
        <begin position="252"/>
        <end position="281"/>
    </location>
</feature>
<evidence type="ECO:0000313" key="2">
    <source>
        <dbReference type="EMBL" id="CAB4722987.1"/>
    </source>
</evidence>
<sequence length="281" mass="30787">MELVDDHDLVAVGGDVDDAVRLQRLNAREDVVPPFRPRARHVELTEGMIGKDFPVGADRLLQDLLAMCDEQQTWSFRRARATHSAIVKRSDDRLARSGSRHDQVAVPVVHVALDSQLIEHHSLVVERADLKPREANGDSIVLAPSGGLCKRVIEAIVVGVWVVRLEAGVVPIGVERATELVQQRWGGHPGKPDVPLHAIEKGCAGEVGRSDVGRVVTGLTAKHPSLGVQSRASGVELDPDLRAELANEPVKRRPLRRAHIGRRDHPQRSIATMQSSQLDLE</sequence>
<protein>
    <submittedName>
        <fullName evidence="2">Unannotated protein</fullName>
    </submittedName>
</protein>
<gene>
    <name evidence="2" type="ORF">UFOPK2579_02109</name>
</gene>
<evidence type="ECO:0000256" key="1">
    <source>
        <dbReference type="SAM" id="MobiDB-lite"/>
    </source>
</evidence>
<dbReference type="EMBL" id="CAEZXR010000287">
    <property type="protein sequence ID" value="CAB4722987.1"/>
    <property type="molecule type" value="Genomic_DNA"/>
</dbReference>
<feature type="compositionally biased region" description="Polar residues" evidence="1">
    <location>
        <begin position="269"/>
        <end position="281"/>
    </location>
</feature>
<reference evidence="2" key="1">
    <citation type="submission" date="2020-05" db="EMBL/GenBank/DDBJ databases">
        <authorList>
            <person name="Chiriac C."/>
            <person name="Salcher M."/>
            <person name="Ghai R."/>
            <person name="Kavagutti S V."/>
        </authorList>
    </citation>
    <scope>NUCLEOTIDE SEQUENCE</scope>
</reference>
<dbReference type="AlphaFoldDB" id="A0A6J6RGP8"/>
<accession>A0A6J6RGP8</accession>
<organism evidence="2">
    <name type="scientific">freshwater metagenome</name>
    <dbReference type="NCBI Taxonomy" id="449393"/>
    <lineage>
        <taxon>unclassified sequences</taxon>
        <taxon>metagenomes</taxon>
        <taxon>ecological metagenomes</taxon>
    </lineage>
</organism>
<name>A0A6J6RGP8_9ZZZZ</name>
<proteinExistence type="predicted"/>